<protein>
    <submittedName>
        <fullName evidence="2">Uncharacterized protein</fullName>
    </submittedName>
</protein>
<evidence type="ECO:0000313" key="2">
    <source>
        <dbReference type="EMBL" id="KAK1838649.1"/>
    </source>
</evidence>
<accession>A0AAD9E5S2</accession>
<sequence>MAKRLENSQAQTTTASAPAVSGVHSQPRFTALTAWQGSERVRIPLRLSQDLIYLKIAWNTLPSNYGFSSFDEYNPYMDPFFPFRDGNGDPKNIAIELAPSLLNFDTVSVECKWEALSGLINAWLELGISVWIVSRPEGTEPPVFDKAYTSRTTVFRDSSNLGYITVPFEIYLRDVDFSKCLKLADRQLHRIGADFPAPLIGEYLSRPGLLLLQEDLKFC</sequence>
<keyword evidence="3" id="KW-1185">Reference proteome</keyword>
<reference evidence="2" key="1">
    <citation type="submission" date="2023-01" db="EMBL/GenBank/DDBJ databases">
        <title>Colletotrichum chrysophilum M932 genome sequence.</title>
        <authorList>
            <person name="Baroncelli R."/>
        </authorList>
    </citation>
    <scope>NUCLEOTIDE SEQUENCE</scope>
    <source>
        <strain evidence="2">M932</strain>
    </source>
</reference>
<dbReference type="Proteomes" id="UP001243330">
    <property type="component" value="Unassembled WGS sequence"/>
</dbReference>
<feature type="compositionally biased region" description="Low complexity" evidence="1">
    <location>
        <begin position="8"/>
        <end position="17"/>
    </location>
</feature>
<proteinExistence type="predicted"/>
<comment type="caution">
    <text evidence="2">The sequence shown here is derived from an EMBL/GenBank/DDBJ whole genome shotgun (WGS) entry which is preliminary data.</text>
</comment>
<feature type="region of interest" description="Disordered" evidence="1">
    <location>
        <begin position="1"/>
        <end position="22"/>
    </location>
</feature>
<dbReference type="AlphaFoldDB" id="A0AAD9E5S2"/>
<evidence type="ECO:0000256" key="1">
    <source>
        <dbReference type="SAM" id="MobiDB-lite"/>
    </source>
</evidence>
<dbReference type="EMBL" id="JAQOWY010000790">
    <property type="protein sequence ID" value="KAK1838649.1"/>
    <property type="molecule type" value="Genomic_DNA"/>
</dbReference>
<name>A0AAD9E5S2_9PEZI</name>
<organism evidence="2 3">
    <name type="scientific">Colletotrichum chrysophilum</name>
    <dbReference type="NCBI Taxonomy" id="1836956"/>
    <lineage>
        <taxon>Eukaryota</taxon>
        <taxon>Fungi</taxon>
        <taxon>Dikarya</taxon>
        <taxon>Ascomycota</taxon>
        <taxon>Pezizomycotina</taxon>
        <taxon>Sordariomycetes</taxon>
        <taxon>Hypocreomycetidae</taxon>
        <taxon>Glomerellales</taxon>
        <taxon>Glomerellaceae</taxon>
        <taxon>Colletotrichum</taxon>
        <taxon>Colletotrichum gloeosporioides species complex</taxon>
    </lineage>
</organism>
<evidence type="ECO:0000313" key="3">
    <source>
        <dbReference type="Proteomes" id="UP001243330"/>
    </source>
</evidence>
<gene>
    <name evidence="2" type="ORF">CCHR01_18731</name>
</gene>